<dbReference type="Gene3D" id="2.60.120.10">
    <property type="entry name" value="Jelly Rolls"/>
    <property type="match status" value="1"/>
</dbReference>
<dbReference type="Proteomes" id="UP001140206">
    <property type="component" value="Chromosome 1"/>
</dbReference>
<organism evidence="2 3">
    <name type="scientific">Rhynchospora pubera</name>
    <dbReference type="NCBI Taxonomy" id="906938"/>
    <lineage>
        <taxon>Eukaryota</taxon>
        <taxon>Viridiplantae</taxon>
        <taxon>Streptophyta</taxon>
        <taxon>Embryophyta</taxon>
        <taxon>Tracheophyta</taxon>
        <taxon>Spermatophyta</taxon>
        <taxon>Magnoliopsida</taxon>
        <taxon>Liliopsida</taxon>
        <taxon>Poales</taxon>
        <taxon>Cyperaceae</taxon>
        <taxon>Cyperoideae</taxon>
        <taxon>Rhynchosporeae</taxon>
        <taxon>Rhynchospora</taxon>
    </lineage>
</organism>
<dbReference type="AlphaFoldDB" id="A0AAV8HJ97"/>
<dbReference type="InterPro" id="IPR014710">
    <property type="entry name" value="RmlC-like_jellyroll"/>
</dbReference>
<proteinExistence type="predicted"/>
<evidence type="ECO:0000313" key="3">
    <source>
        <dbReference type="Proteomes" id="UP001140206"/>
    </source>
</evidence>
<evidence type="ECO:0000313" key="2">
    <source>
        <dbReference type="EMBL" id="KAJ4814818.1"/>
    </source>
</evidence>
<sequence>MAAARISLLIVLFALSFSFSLGYNLIPLQYLCVADKTSQVFVLGGACKDPNRATANYFYFDGLDYPGNTSNELGSAVLNLVNVKINTQELNINGISIARIDYAVWP</sequence>
<reference evidence="2" key="1">
    <citation type="submission" date="2022-08" db="EMBL/GenBank/DDBJ databases">
        <authorList>
            <person name="Marques A."/>
        </authorList>
    </citation>
    <scope>NUCLEOTIDE SEQUENCE</scope>
    <source>
        <strain evidence="2">RhyPub2mFocal</strain>
        <tissue evidence="2">Leaves</tissue>
    </source>
</reference>
<keyword evidence="1" id="KW-0732">Signal</keyword>
<feature type="chain" id="PRO_5043485251" evidence="1">
    <location>
        <begin position="23"/>
        <end position="106"/>
    </location>
</feature>
<dbReference type="EMBL" id="JAMFTS010000001">
    <property type="protein sequence ID" value="KAJ4814818.1"/>
    <property type="molecule type" value="Genomic_DNA"/>
</dbReference>
<comment type="caution">
    <text evidence="2">The sequence shown here is derived from an EMBL/GenBank/DDBJ whole genome shotgun (WGS) entry which is preliminary data.</text>
</comment>
<gene>
    <name evidence="2" type="ORF">LUZ62_027384</name>
</gene>
<accession>A0AAV8HJ97</accession>
<keyword evidence="3" id="KW-1185">Reference proteome</keyword>
<dbReference type="PANTHER" id="PTHR31238">
    <property type="entry name" value="GERMIN-LIKE PROTEIN SUBFAMILY 3 MEMBER 3"/>
    <property type="match status" value="1"/>
</dbReference>
<protein>
    <submittedName>
        <fullName evidence="2">Germin-like protein</fullName>
    </submittedName>
</protein>
<name>A0AAV8HJ97_9POAL</name>
<feature type="signal peptide" evidence="1">
    <location>
        <begin position="1"/>
        <end position="22"/>
    </location>
</feature>
<evidence type="ECO:0000256" key="1">
    <source>
        <dbReference type="SAM" id="SignalP"/>
    </source>
</evidence>